<comment type="caution">
    <text evidence="2">The sequence shown here is derived from an EMBL/GenBank/DDBJ whole genome shotgun (WGS) entry which is preliminary data.</text>
</comment>
<protein>
    <submittedName>
        <fullName evidence="2">Uncharacterized protein</fullName>
    </submittedName>
</protein>
<reference evidence="2" key="1">
    <citation type="journal article" date="2019" name="bioRxiv">
        <title>The Genome of the Zebra Mussel, Dreissena polymorpha: A Resource for Invasive Species Research.</title>
        <authorList>
            <person name="McCartney M.A."/>
            <person name="Auch B."/>
            <person name="Kono T."/>
            <person name="Mallez S."/>
            <person name="Zhang Y."/>
            <person name="Obille A."/>
            <person name="Becker A."/>
            <person name="Abrahante J.E."/>
            <person name="Garbe J."/>
            <person name="Badalamenti J.P."/>
            <person name="Herman A."/>
            <person name="Mangelson H."/>
            <person name="Liachko I."/>
            <person name="Sullivan S."/>
            <person name="Sone E.D."/>
            <person name="Koren S."/>
            <person name="Silverstein K.A.T."/>
            <person name="Beckman K.B."/>
            <person name="Gohl D.M."/>
        </authorList>
    </citation>
    <scope>NUCLEOTIDE SEQUENCE</scope>
    <source>
        <strain evidence="2">Duluth1</strain>
        <tissue evidence="2">Whole animal</tissue>
    </source>
</reference>
<feature type="region of interest" description="Disordered" evidence="1">
    <location>
        <begin position="185"/>
        <end position="230"/>
    </location>
</feature>
<evidence type="ECO:0000313" key="2">
    <source>
        <dbReference type="EMBL" id="KAH3871306.1"/>
    </source>
</evidence>
<keyword evidence="3" id="KW-1185">Reference proteome</keyword>
<feature type="compositionally biased region" description="Low complexity" evidence="1">
    <location>
        <begin position="253"/>
        <end position="283"/>
    </location>
</feature>
<feature type="compositionally biased region" description="Low complexity" evidence="1">
    <location>
        <begin position="309"/>
        <end position="326"/>
    </location>
</feature>
<sequence>MMYPGHYMPMPIYPGPYHQPYPYMGPMLYRPHHQMYPPGVVGKTAARGAIPKPQGVQKPKIPVHQPSLPVQRDDDDRTVSPKQDHHKAGIPVTLSSTPPKKSAATVKIGGLKYAPRVPVMHPGVSMYPPVVGYMPYMIHPEDPRYLAAMGMQPIAPYYYSYPSVPRHAYPYMVPQAVPIPIPTAPAGSGSVSPASLPDSTRRRTSASSPTGSNHSDTLSASPSSSGSSHLHAQHIQLLPNVVHIPSHLLYQQTTSASSSRSQTPVLSSSPSQSSLQPQPAGLSKDSPRNSLGEIEFPRRRQHSGPRPVSQSPSYSSQSSHESSSSPVLNGDQTSKSSDIKLEVGQTTSSKTAHRHLKLNTTVAAMNTGFSHMFRDELGTPTEVTKLVRMIDEEEPVDTMDDEEFESHQGDFLFGQEVMLQTKPSPPFGRLYLSLPAVHGDPRHAQSLDLRAGPHMYEDEEFDPSQIEPQTPMTPAGFQTPGVDFSGDPLEILRNLTINNDSLNRSAHGHF</sequence>
<evidence type="ECO:0000256" key="1">
    <source>
        <dbReference type="SAM" id="MobiDB-lite"/>
    </source>
</evidence>
<evidence type="ECO:0000313" key="3">
    <source>
        <dbReference type="Proteomes" id="UP000828390"/>
    </source>
</evidence>
<feature type="region of interest" description="Disordered" evidence="1">
    <location>
        <begin position="43"/>
        <end position="101"/>
    </location>
</feature>
<proteinExistence type="predicted"/>
<feature type="compositionally biased region" description="Low complexity" evidence="1">
    <location>
        <begin position="185"/>
        <end position="197"/>
    </location>
</feature>
<accession>A0A9D4RJU1</accession>
<feature type="region of interest" description="Disordered" evidence="1">
    <location>
        <begin position="253"/>
        <end position="352"/>
    </location>
</feature>
<dbReference type="EMBL" id="JAIWYP010000002">
    <property type="protein sequence ID" value="KAH3871306.1"/>
    <property type="molecule type" value="Genomic_DNA"/>
</dbReference>
<reference evidence="2" key="2">
    <citation type="submission" date="2020-11" db="EMBL/GenBank/DDBJ databases">
        <authorList>
            <person name="McCartney M.A."/>
            <person name="Auch B."/>
            <person name="Kono T."/>
            <person name="Mallez S."/>
            <person name="Becker A."/>
            <person name="Gohl D.M."/>
            <person name="Silverstein K.A.T."/>
            <person name="Koren S."/>
            <person name="Bechman K.B."/>
            <person name="Herman A."/>
            <person name="Abrahante J.E."/>
            <person name="Garbe J."/>
        </authorList>
    </citation>
    <scope>NUCLEOTIDE SEQUENCE</scope>
    <source>
        <strain evidence="2">Duluth1</strain>
        <tissue evidence="2">Whole animal</tissue>
    </source>
</reference>
<gene>
    <name evidence="2" type="ORF">DPMN_034503</name>
</gene>
<feature type="compositionally biased region" description="Low complexity" evidence="1">
    <location>
        <begin position="205"/>
        <end position="228"/>
    </location>
</feature>
<dbReference type="Proteomes" id="UP000828390">
    <property type="component" value="Unassembled WGS sequence"/>
</dbReference>
<name>A0A9D4RJU1_DREPO</name>
<feature type="compositionally biased region" description="Basic and acidic residues" evidence="1">
    <location>
        <begin position="71"/>
        <end position="87"/>
    </location>
</feature>
<dbReference type="AlphaFoldDB" id="A0A9D4RJU1"/>
<organism evidence="2 3">
    <name type="scientific">Dreissena polymorpha</name>
    <name type="common">Zebra mussel</name>
    <name type="synonym">Mytilus polymorpha</name>
    <dbReference type="NCBI Taxonomy" id="45954"/>
    <lineage>
        <taxon>Eukaryota</taxon>
        <taxon>Metazoa</taxon>
        <taxon>Spiralia</taxon>
        <taxon>Lophotrochozoa</taxon>
        <taxon>Mollusca</taxon>
        <taxon>Bivalvia</taxon>
        <taxon>Autobranchia</taxon>
        <taxon>Heteroconchia</taxon>
        <taxon>Euheterodonta</taxon>
        <taxon>Imparidentia</taxon>
        <taxon>Neoheterodontei</taxon>
        <taxon>Myida</taxon>
        <taxon>Dreissenoidea</taxon>
        <taxon>Dreissenidae</taxon>
        <taxon>Dreissena</taxon>
    </lineage>
</organism>